<evidence type="ECO:0000256" key="1">
    <source>
        <dbReference type="ARBA" id="ARBA00022723"/>
    </source>
</evidence>
<evidence type="ECO:0000256" key="4">
    <source>
        <dbReference type="ARBA" id="ARBA00023015"/>
    </source>
</evidence>
<dbReference type="OrthoDB" id="1927254at2759"/>
<protein>
    <recommendedName>
        <fullName evidence="9">Dof zinc finger protein</fullName>
    </recommendedName>
</protein>
<dbReference type="GO" id="GO:0005634">
    <property type="term" value="C:nucleus"/>
    <property type="evidence" value="ECO:0007669"/>
    <property type="project" value="UniProtKB-SubCell"/>
</dbReference>
<feature type="domain" description="Dof-type" evidence="11">
    <location>
        <begin position="16"/>
        <end position="70"/>
    </location>
</feature>
<sequence>MQNFSQHPQFTEQEKLKCPRCDSINTKFCYYNNYNLSQPRHFCKSCRRYWTKGGALRNIPVGGGYRKNAKRGSAAAAAAKRSAPPEENEVSLLQKGDGSGEGQSSNFPEFGTQGGAVPLKPDDVGQGQLGNLTEAAAGIVRSEALPLRLDDFEQGQFGNLAEVSGSFSSQLVDSSGGAQFGGLLDGLGPSGPSLHKSDLFCDSGLGQTVDPQADGFLNIGGSGDGGASWGGRGGGGWPDLAIWRLG</sequence>
<keyword evidence="3 9" id="KW-0862">Zinc</keyword>
<organism evidence="12 13">
    <name type="scientific">Striga asiatica</name>
    <name type="common">Asiatic witchweed</name>
    <name type="synonym">Buchnera asiatica</name>
    <dbReference type="NCBI Taxonomy" id="4170"/>
    <lineage>
        <taxon>Eukaryota</taxon>
        <taxon>Viridiplantae</taxon>
        <taxon>Streptophyta</taxon>
        <taxon>Embryophyta</taxon>
        <taxon>Tracheophyta</taxon>
        <taxon>Spermatophyta</taxon>
        <taxon>Magnoliopsida</taxon>
        <taxon>eudicotyledons</taxon>
        <taxon>Gunneridae</taxon>
        <taxon>Pentapetalae</taxon>
        <taxon>asterids</taxon>
        <taxon>lamiids</taxon>
        <taxon>Lamiales</taxon>
        <taxon>Orobanchaceae</taxon>
        <taxon>Buchnereae</taxon>
        <taxon>Striga</taxon>
    </lineage>
</organism>
<comment type="function">
    <text evidence="9">Transcription factor that binds specifically to a 5'-AA[AG]G-3' consensus core sequence.</text>
</comment>
<proteinExistence type="predicted"/>
<keyword evidence="4 9" id="KW-0805">Transcription regulation</keyword>
<feature type="region of interest" description="Disordered" evidence="10">
    <location>
        <begin position="77"/>
        <end position="115"/>
    </location>
</feature>
<dbReference type="PANTHER" id="PTHR31992">
    <property type="entry name" value="DOF ZINC FINGER PROTEIN DOF1.4-RELATED"/>
    <property type="match status" value="1"/>
</dbReference>
<keyword evidence="5 8" id="KW-0238">DNA-binding</keyword>
<dbReference type="Proteomes" id="UP000325081">
    <property type="component" value="Unassembled WGS sequence"/>
</dbReference>
<accession>A0A5A7QIB4</accession>
<evidence type="ECO:0000313" key="12">
    <source>
        <dbReference type="EMBL" id="GER45023.1"/>
    </source>
</evidence>
<dbReference type="Pfam" id="PF02701">
    <property type="entry name" value="Zn_ribbon_Dof"/>
    <property type="match status" value="1"/>
</dbReference>
<keyword evidence="2 8" id="KW-0863">Zinc-finger</keyword>
<evidence type="ECO:0000256" key="8">
    <source>
        <dbReference type="PROSITE-ProRule" id="PRU00071"/>
    </source>
</evidence>
<evidence type="ECO:0000256" key="2">
    <source>
        <dbReference type="ARBA" id="ARBA00022771"/>
    </source>
</evidence>
<evidence type="ECO:0000256" key="9">
    <source>
        <dbReference type="RuleBase" id="RU369094"/>
    </source>
</evidence>
<dbReference type="GO" id="GO:0008270">
    <property type="term" value="F:zinc ion binding"/>
    <property type="evidence" value="ECO:0007669"/>
    <property type="project" value="UniProtKB-KW"/>
</dbReference>
<keyword evidence="7 8" id="KW-0539">Nucleus</keyword>
<dbReference type="InterPro" id="IPR003851">
    <property type="entry name" value="Znf_Dof"/>
</dbReference>
<dbReference type="PANTHER" id="PTHR31992:SF141">
    <property type="entry name" value="DOF ZINC FINGER PROTEIN DOF1.4"/>
    <property type="match status" value="1"/>
</dbReference>
<keyword evidence="13" id="KW-1185">Reference proteome</keyword>
<evidence type="ECO:0000313" key="13">
    <source>
        <dbReference type="Proteomes" id="UP000325081"/>
    </source>
</evidence>
<keyword evidence="6 9" id="KW-0804">Transcription</keyword>
<gene>
    <name evidence="12" type="ORF">STAS_21932</name>
</gene>
<dbReference type="InterPro" id="IPR045174">
    <property type="entry name" value="Dof"/>
</dbReference>
<evidence type="ECO:0000256" key="7">
    <source>
        <dbReference type="ARBA" id="ARBA00023242"/>
    </source>
</evidence>
<evidence type="ECO:0000256" key="5">
    <source>
        <dbReference type="ARBA" id="ARBA00023125"/>
    </source>
</evidence>
<dbReference type="PROSITE" id="PS50884">
    <property type="entry name" value="ZF_DOF_2"/>
    <property type="match status" value="1"/>
</dbReference>
<comment type="subcellular location">
    <subcellularLocation>
        <location evidence="8 9">Nucleus</location>
    </subcellularLocation>
</comment>
<evidence type="ECO:0000259" key="11">
    <source>
        <dbReference type="PROSITE" id="PS50884"/>
    </source>
</evidence>
<dbReference type="EMBL" id="BKCP01007181">
    <property type="protein sequence ID" value="GER45023.1"/>
    <property type="molecule type" value="Genomic_DNA"/>
</dbReference>
<dbReference type="AlphaFoldDB" id="A0A5A7QIB4"/>
<dbReference type="PROSITE" id="PS01361">
    <property type="entry name" value="ZF_DOF_1"/>
    <property type="match status" value="1"/>
</dbReference>
<evidence type="ECO:0000256" key="3">
    <source>
        <dbReference type="ARBA" id="ARBA00022833"/>
    </source>
</evidence>
<reference evidence="13" key="1">
    <citation type="journal article" date="2019" name="Curr. Biol.">
        <title>Genome Sequence of Striga asiatica Provides Insight into the Evolution of Plant Parasitism.</title>
        <authorList>
            <person name="Yoshida S."/>
            <person name="Kim S."/>
            <person name="Wafula E.K."/>
            <person name="Tanskanen J."/>
            <person name="Kim Y.M."/>
            <person name="Honaas L."/>
            <person name="Yang Z."/>
            <person name="Spallek T."/>
            <person name="Conn C.E."/>
            <person name="Ichihashi Y."/>
            <person name="Cheong K."/>
            <person name="Cui S."/>
            <person name="Der J.P."/>
            <person name="Gundlach H."/>
            <person name="Jiao Y."/>
            <person name="Hori C."/>
            <person name="Ishida J.K."/>
            <person name="Kasahara H."/>
            <person name="Kiba T."/>
            <person name="Kim M.S."/>
            <person name="Koo N."/>
            <person name="Laohavisit A."/>
            <person name="Lee Y.H."/>
            <person name="Lumba S."/>
            <person name="McCourt P."/>
            <person name="Mortimer J.C."/>
            <person name="Mutuku J.M."/>
            <person name="Nomura T."/>
            <person name="Sasaki-Sekimoto Y."/>
            <person name="Seto Y."/>
            <person name="Wang Y."/>
            <person name="Wakatake T."/>
            <person name="Sakakibara H."/>
            <person name="Demura T."/>
            <person name="Yamaguchi S."/>
            <person name="Yoneyama K."/>
            <person name="Manabe R.I."/>
            <person name="Nelson D.C."/>
            <person name="Schulman A.H."/>
            <person name="Timko M.P."/>
            <person name="dePamphilis C.W."/>
            <person name="Choi D."/>
            <person name="Shirasu K."/>
        </authorList>
    </citation>
    <scope>NUCLEOTIDE SEQUENCE [LARGE SCALE GENOMIC DNA]</scope>
    <source>
        <strain evidence="13">cv. UVA1</strain>
    </source>
</reference>
<evidence type="ECO:0000256" key="6">
    <source>
        <dbReference type="ARBA" id="ARBA00023163"/>
    </source>
</evidence>
<evidence type="ECO:0000256" key="10">
    <source>
        <dbReference type="SAM" id="MobiDB-lite"/>
    </source>
</evidence>
<dbReference type="GO" id="GO:0003700">
    <property type="term" value="F:DNA-binding transcription factor activity"/>
    <property type="evidence" value="ECO:0007669"/>
    <property type="project" value="UniProtKB-UniRule"/>
</dbReference>
<comment type="caution">
    <text evidence="12">The sequence shown here is derived from an EMBL/GenBank/DDBJ whole genome shotgun (WGS) entry which is preliminary data.</text>
</comment>
<name>A0A5A7QIB4_STRAF</name>
<dbReference type="GO" id="GO:0003677">
    <property type="term" value="F:DNA binding"/>
    <property type="evidence" value="ECO:0007669"/>
    <property type="project" value="UniProtKB-UniRule"/>
</dbReference>
<keyword evidence="1 9" id="KW-0479">Metal-binding</keyword>